<evidence type="ECO:0000313" key="1">
    <source>
        <dbReference type="EMBL" id="MEE3745095.1"/>
    </source>
</evidence>
<accession>A0ABU7M5V3</accession>
<proteinExistence type="predicted"/>
<dbReference type="RefSeq" id="WP_330526437.1">
    <property type="nucleotide sequence ID" value="NZ_JAZBRD010000013.1"/>
</dbReference>
<reference evidence="1 2" key="1">
    <citation type="submission" date="2024-01" db="EMBL/GenBank/DDBJ databases">
        <title>Campylobacter porcellus sp. nov.</title>
        <authorList>
            <person name="Papic B."/>
            <person name="Gruntar I."/>
        </authorList>
    </citation>
    <scope>NUCLEOTIDE SEQUENCE [LARGE SCALE GENOMIC DNA]</scope>
    <source>
        <strain evidence="1 2">CX2-4855-23</strain>
    </source>
</reference>
<organism evidence="1 2">
    <name type="scientific">Campylobacter porcelli</name>
    <dbReference type="NCBI Taxonomy" id="1660073"/>
    <lineage>
        <taxon>Bacteria</taxon>
        <taxon>Pseudomonadati</taxon>
        <taxon>Campylobacterota</taxon>
        <taxon>Epsilonproteobacteria</taxon>
        <taxon>Campylobacterales</taxon>
        <taxon>Campylobacteraceae</taxon>
        <taxon>Campylobacter</taxon>
    </lineage>
</organism>
<comment type="caution">
    <text evidence="1">The sequence shown here is derived from an EMBL/GenBank/DDBJ whole genome shotgun (WGS) entry which is preliminary data.</text>
</comment>
<sequence length="108" mass="12055">MVKNSNYQSDFKDLNENLATILSDTQNISTRGVFNALNGGGNLDNLLNAKNAINEQLGYINKADFKSSSDFINQKALNEAKNLIDNEINIALKNDERLMALYRQANDD</sequence>
<feature type="non-terminal residue" evidence="1">
    <location>
        <position position="108"/>
    </location>
</feature>
<dbReference type="Proteomes" id="UP001331664">
    <property type="component" value="Unassembled WGS sequence"/>
</dbReference>
<gene>
    <name evidence="1" type="ORF">V2I23_07330</name>
</gene>
<keyword evidence="2" id="KW-1185">Reference proteome</keyword>
<name>A0ABU7M5V3_9BACT</name>
<evidence type="ECO:0000313" key="2">
    <source>
        <dbReference type="Proteomes" id="UP001331664"/>
    </source>
</evidence>
<dbReference type="EMBL" id="JAZBRD010000013">
    <property type="protein sequence ID" value="MEE3745095.1"/>
    <property type="molecule type" value="Genomic_DNA"/>
</dbReference>
<protein>
    <submittedName>
        <fullName evidence="1">Uncharacterized protein</fullName>
    </submittedName>
</protein>